<dbReference type="InterPro" id="IPR036249">
    <property type="entry name" value="Thioredoxin-like_sf"/>
</dbReference>
<evidence type="ECO:0000256" key="1">
    <source>
        <dbReference type="ARBA" id="ARBA00005791"/>
    </source>
</evidence>
<dbReference type="AlphaFoldDB" id="A0A941D2J9"/>
<evidence type="ECO:0000256" key="2">
    <source>
        <dbReference type="SAM" id="SignalP"/>
    </source>
</evidence>
<dbReference type="PANTHER" id="PTHR13887:SF56">
    <property type="entry name" value="THIOREDOXIN-LIKE REDUCTASE RV2466C"/>
    <property type="match status" value="1"/>
</dbReference>
<dbReference type="Proteomes" id="UP000622580">
    <property type="component" value="Unassembled WGS sequence"/>
</dbReference>
<comment type="caution">
    <text evidence="4">The sequence shown here is derived from an EMBL/GenBank/DDBJ whole genome shotgun (WGS) entry which is preliminary data.</text>
</comment>
<reference evidence="4" key="1">
    <citation type="submission" date="2021-04" db="EMBL/GenBank/DDBJ databases">
        <title>Draft genome assembly of strain Phenylobacterium sp. 20VBR1 using MiniION and Illumina platforms.</title>
        <authorList>
            <person name="Thomas F.A."/>
            <person name="Krishnan K.P."/>
            <person name="Sinha R.K."/>
        </authorList>
    </citation>
    <scope>NUCLEOTIDE SEQUENCE</scope>
    <source>
        <strain evidence="4">20VBR1</strain>
    </source>
</reference>
<keyword evidence="5" id="KW-1185">Reference proteome</keyword>
<feature type="signal peptide" evidence="2">
    <location>
        <begin position="1"/>
        <end position="19"/>
    </location>
</feature>
<name>A0A941D2J9_9CAUL</name>
<accession>A0A941D2J9</accession>
<feature type="chain" id="PRO_5037091135" evidence="2">
    <location>
        <begin position="20"/>
        <end position="198"/>
    </location>
</feature>
<organism evidence="4 5">
    <name type="scientific">Phenylobacterium glaciei</name>
    <dbReference type="NCBI Taxonomy" id="2803784"/>
    <lineage>
        <taxon>Bacteria</taxon>
        <taxon>Pseudomonadati</taxon>
        <taxon>Pseudomonadota</taxon>
        <taxon>Alphaproteobacteria</taxon>
        <taxon>Caulobacterales</taxon>
        <taxon>Caulobacteraceae</taxon>
        <taxon>Phenylobacterium</taxon>
    </lineage>
</organism>
<dbReference type="Pfam" id="PF13462">
    <property type="entry name" value="Thioredoxin_4"/>
    <property type="match status" value="1"/>
</dbReference>
<evidence type="ECO:0000313" key="4">
    <source>
        <dbReference type="EMBL" id="MBR7620727.1"/>
    </source>
</evidence>
<dbReference type="PANTHER" id="PTHR13887">
    <property type="entry name" value="GLUTATHIONE S-TRANSFERASE KAPPA"/>
    <property type="match status" value="1"/>
</dbReference>
<gene>
    <name evidence="4" type="ORF">JKL49_15140</name>
</gene>
<dbReference type="EMBL" id="JAGSGD010000001">
    <property type="protein sequence ID" value="MBR7620727.1"/>
    <property type="molecule type" value="Genomic_DNA"/>
</dbReference>
<evidence type="ECO:0000259" key="3">
    <source>
        <dbReference type="Pfam" id="PF13462"/>
    </source>
</evidence>
<feature type="domain" description="Thioredoxin-like fold" evidence="3">
    <location>
        <begin position="26"/>
        <end position="189"/>
    </location>
</feature>
<dbReference type="Gene3D" id="3.40.30.10">
    <property type="entry name" value="Glutaredoxin"/>
    <property type="match status" value="1"/>
</dbReference>
<evidence type="ECO:0000313" key="5">
    <source>
        <dbReference type="Proteomes" id="UP000622580"/>
    </source>
</evidence>
<dbReference type="SUPFAM" id="SSF52833">
    <property type="entry name" value="Thioredoxin-like"/>
    <property type="match status" value="1"/>
</dbReference>
<comment type="similarity">
    <text evidence="1">Belongs to the thioredoxin family. DsbA subfamily.</text>
</comment>
<dbReference type="InterPro" id="IPR012336">
    <property type="entry name" value="Thioredoxin-like_fold"/>
</dbReference>
<proteinExistence type="inferred from homology"/>
<protein>
    <submittedName>
        <fullName evidence="4">DsbA family protein</fullName>
    </submittedName>
</protein>
<dbReference type="RefSeq" id="WP_215341453.1">
    <property type="nucleotide sequence ID" value="NZ_JAGSGD010000001.1"/>
</dbReference>
<keyword evidence="2" id="KW-0732">Signal</keyword>
<sequence length="198" mass="21161">MRHVLLSLAFAFLAGGALSAPVYATGEPSLGKPTAKIHVEEYGSLSCTHCAHFNNEVFPAFKKNYIDTGKVRYTLHEFLTEPANVAAIGFITARCAGADKYYQVVDGLFRRQAEIFETRQLRPVLLDVAKQAGLTEEQVAACVADPANGEALDARVAAGEARGVDSTPFFFVNGVKVGGVTLEDLDRAIGAAGKAKKK</sequence>